<dbReference type="AlphaFoldDB" id="A0A4S4AXA0"/>
<reference evidence="1 2" key="1">
    <citation type="submission" date="2019-04" db="EMBL/GenBank/DDBJ databases">
        <title>Azoarcus rhizosphaerae sp. nov. isolated from rhizosphere of Ficus religiosa.</title>
        <authorList>
            <person name="Lin S.-Y."/>
            <person name="Hameed A."/>
            <person name="Hsu Y.-H."/>
            <person name="Young C.-C."/>
        </authorList>
    </citation>
    <scope>NUCLEOTIDE SEQUENCE [LARGE SCALE GENOMIC DNA]</scope>
    <source>
        <strain evidence="1 2">CC-YHH848</strain>
    </source>
</reference>
<proteinExistence type="predicted"/>
<gene>
    <name evidence="1" type="ORF">E6O51_02790</name>
</gene>
<organism evidence="1 2">
    <name type="scientific">Pseudothauera rhizosphaerae</name>
    <dbReference type="NCBI Taxonomy" id="2565932"/>
    <lineage>
        <taxon>Bacteria</taxon>
        <taxon>Pseudomonadati</taxon>
        <taxon>Pseudomonadota</taxon>
        <taxon>Betaproteobacteria</taxon>
        <taxon>Rhodocyclales</taxon>
        <taxon>Zoogloeaceae</taxon>
        <taxon>Pseudothauera</taxon>
    </lineage>
</organism>
<dbReference type="RefSeq" id="WP_136383452.1">
    <property type="nucleotide sequence ID" value="NZ_SSOD01000002.1"/>
</dbReference>
<comment type="caution">
    <text evidence="1">The sequence shown here is derived from an EMBL/GenBank/DDBJ whole genome shotgun (WGS) entry which is preliminary data.</text>
</comment>
<evidence type="ECO:0000313" key="1">
    <source>
        <dbReference type="EMBL" id="THF64263.1"/>
    </source>
</evidence>
<sequence>MKATAQQRTAAEDDMDQVDPALGHANAILDLIFTLASTGDIEGLCDSTLSTATGFAMELIEGARTALDAERAAQGRA</sequence>
<dbReference type="Proteomes" id="UP000307956">
    <property type="component" value="Unassembled WGS sequence"/>
</dbReference>
<keyword evidence="2" id="KW-1185">Reference proteome</keyword>
<evidence type="ECO:0000313" key="2">
    <source>
        <dbReference type="Proteomes" id="UP000307956"/>
    </source>
</evidence>
<dbReference type="EMBL" id="SSOD01000002">
    <property type="protein sequence ID" value="THF64263.1"/>
    <property type="molecule type" value="Genomic_DNA"/>
</dbReference>
<name>A0A4S4AXA0_9RHOO</name>
<accession>A0A4S4AXA0</accession>
<protein>
    <submittedName>
        <fullName evidence="1">Uncharacterized protein</fullName>
    </submittedName>
</protein>